<accession>A0AAD5VZE2</accession>
<keyword evidence="3" id="KW-1185">Reference proteome</keyword>
<organism evidence="2 3">
    <name type="scientific">Leucocoprinus birnbaumii</name>
    <dbReference type="NCBI Taxonomy" id="56174"/>
    <lineage>
        <taxon>Eukaryota</taxon>
        <taxon>Fungi</taxon>
        <taxon>Dikarya</taxon>
        <taxon>Basidiomycota</taxon>
        <taxon>Agaricomycotina</taxon>
        <taxon>Agaricomycetes</taxon>
        <taxon>Agaricomycetidae</taxon>
        <taxon>Agaricales</taxon>
        <taxon>Agaricineae</taxon>
        <taxon>Agaricaceae</taxon>
        <taxon>Leucocoprinus</taxon>
    </lineage>
</organism>
<keyword evidence="1" id="KW-0732">Signal</keyword>
<dbReference type="InterPro" id="IPR035992">
    <property type="entry name" value="Ricin_B-like_lectins"/>
</dbReference>
<reference evidence="2" key="1">
    <citation type="submission" date="2022-07" db="EMBL/GenBank/DDBJ databases">
        <title>Genome Sequence of Leucocoprinus birnbaumii.</title>
        <authorList>
            <person name="Buettner E."/>
        </authorList>
    </citation>
    <scope>NUCLEOTIDE SEQUENCE</scope>
    <source>
        <strain evidence="2">VT141</strain>
    </source>
</reference>
<gene>
    <name evidence="2" type="ORF">NP233_g3286</name>
</gene>
<dbReference type="AlphaFoldDB" id="A0AAD5VZE2"/>
<comment type="caution">
    <text evidence="2">The sequence shown here is derived from an EMBL/GenBank/DDBJ whole genome shotgun (WGS) entry which is preliminary data.</text>
</comment>
<evidence type="ECO:0000313" key="2">
    <source>
        <dbReference type="EMBL" id="KAJ3572130.1"/>
    </source>
</evidence>
<evidence type="ECO:0000256" key="1">
    <source>
        <dbReference type="SAM" id="SignalP"/>
    </source>
</evidence>
<dbReference type="EMBL" id="JANIEX010000155">
    <property type="protein sequence ID" value="KAJ3572130.1"/>
    <property type="molecule type" value="Genomic_DNA"/>
</dbReference>
<sequence length="203" mass="22242">MFTKSSFSILSLATLAIAQTIQVCNVINDPEEPHCIRMDTFIPLSGDPAVWFPPSLWYAQQWIFTREGYLINAYSGYALEAPLNGDHNLSGRVCAATDRSGILIATGGIVTGRGLTLKTPDAKAPNQQWKVDDKSRIVPVLNESLAISGRNHTIIPAYTPVELYPTNDSDTTQVFTFIDMKYQQFGSFLNCSNILGGSCSQTS</sequence>
<dbReference type="SUPFAM" id="SSF50370">
    <property type="entry name" value="Ricin B-like lectins"/>
    <property type="match status" value="1"/>
</dbReference>
<name>A0AAD5VZE2_9AGAR</name>
<evidence type="ECO:0000313" key="3">
    <source>
        <dbReference type="Proteomes" id="UP001213000"/>
    </source>
</evidence>
<dbReference type="Gene3D" id="2.80.10.50">
    <property type="match status" value="1"/>
</dbReference>
<proteinExistence type="predicted"/>
<feature type="signal peptide" evidence="1">
    <location>
        <begin position="1"/>
        <end position="18"/>
    </location>
</feature>
<protein>
    <submittedName>
        <fullName evidence="2">Uncharacterized protein</fullName>
    </submittedName>
</protein>
<feature type="chain" id="PRO_5042100772" evidence="1">
    <location>
        <begin position="19"/>
        <end position="203"/>
    </location>
</feature>
<dbReference type="Proteomes" id="UP001213000">
    <property type="component" value="Unassembled WGS sequence"/>
</dbReference>